<proteinExistence type="predicted"/>
<gene>
    <name evidence="1" type="ORF">LCGC14_1867310</name>
</gene>
<protein>
    <submittedName>
        <fullName evidence="1">Uncharacterized protein</fullName>
    </submittedName>
</protein>
<dbReference type="EMBL" id="LAZR01018993">
    <property type="protein sequence ID" value="KKL94179.1"/>
    <property type="molecule type" value="Genomic_DNA"/>
</dbReference>
<comment type="caution">
    <text evidence="1">The sequence shown here is derived from an EMBL/GenBank/DDBJ whole genome shotgun (WGS) entry which is preliminary data.</text>
</comment>
<reference evidence="1" key="1">
    <citation type="journal article" date="2015" name="Nature">
        <title>Complex archaea that bridge the gap between prokaryotes and eukaryotes.</title>
        <authorList>
            <person name="Spang A."/>
            <person name="Saw J.H."/>
            <person name="Jorgensen S.L."/>
            <person name="Zaremba-Niedzwiedzka K."/>
            <person name="Martijn J."/>
            <person name="Lind A.E."/>
            <person name="van Eijk R."/>
            <person name="Schleper C."/>
            <person name="Guy L."/>
            <person name="Ettema T.J."/>
        </authorList>
    </citation>
    <scope>NUCLEOTIDE SEQUENCE</scope>
</reference>
<name>A0A0F9G5X6_9ZZZZ</name>
<dbReference type="AlphaFoldDB" id="A0A0F9G5X6"/>
<accession>A0A0F9G5X6</accession>
<sequence length="71" mass="8236">MREQIHIGVQDLYRAVFSGDRIVGYRYNDAGQYLVYTEIEVLGQDPITKMWSTKMARNGHLLQVKDSAYII</sequence>
<organism evidence="1">
    <name type="scientific">marine sediment metagenome</name>
    <dbReference type="NCBI Taxonomy" id="412755"/>
    <lineage>
        <taxon>unclassified sequences</taxon>
        <taxon>metagenomes</taxon>
        <taxon>ecological metagenomes</taxon>
    </lineage>
</organism>
<evidence type="ECO:0000313" key="1">
    <source>
        <dbReference type="EMBL" id="KKL94179.1"/>
    </source>
</evidence>